<accession>A0ABP5G2G1</accession>
<dbReference type="PROSITE" id="PS00383">
    <property type="entry name" value="TYR_PHOSPHATASE_1"/>
    <property type="match status" value="1"/>
</dbReference>
<dbReference type="InterPro" id="IPR026893">
    <property type="entry name" value="Tyr/Ser_Pase_IphP-type"/>
</dbReference>
<evidence type="ECO:0008006" key="3">
    <source>
        <dbReference type="Google" id="ProtNLM"/>
    </source>
</evidence>
<comment type="caution">
    <text evidence="1">The sequence shown here is derived from an EMBL/GenBank/DDBJ whole genome shotgun (WGS) entry which is preliminary data.</text>
</comment>
<evidence type="ECO:0000313" key="2">
    <source>
        <dbReference type="Proteomes" id="UP001501461"/>
    </source>
</evidence>
<organism evidence="1 2">
    <name type="scientific">Yaniella flava</name>
    <dbReference type="NCBI Taxonomy" id="287930"/>
    <lineage>
        <taxon>Bacteria</taxon>
        <taxon>Bacillati</taxon>
        <taxon>Actinomycetota</taxon>
        <taxon>Actinomycetes</taxon>
        <taxon>Micrococcales</taxon>
        <taxon>Micrococcaceae</taxon>
        <taxon>Yaniella</taxon>
    </lineage>
</organism>
<reference evidence="2" key="1">
    <citation type="journal article" date="2019" name="Int. J. Syst. Evol. Microbiol.">
        <title>The Global Catalogue of Microorganisms (GCM) 10K type strain sequencing project: providing services to taxonomists for standard genome sequencing and annotation.</title>
        <authorList>
            <consortium name="The Broad Institute Genomics Platform"/>
            <consortium name="The Broad Institute Genome Sequencing Center for Infectious Disease"/>
            <person name="Wu L."/>
            <person name="Ma J."/>
        </authorList>
    </citation>
    <scope>NUCLEOTIDE SEQUENCE [LARGE SCALE GENOMIC DNA]</scope>
    <source>
        <strain evidence="2">JCM 13595</strain>
    </source>
</reference>
<dbReference type="InterPro" id="IPR029021">
    <property type="entry name" value="Prot-tyrosine_phosphatase-like"/>
</dbReference>
<protein>
    <recommendedName>
        <fullName evidence="3">Protein tyrosine phosphatase</fullName>
    </recommendedName>
</protein>
<keyword evidence="2" id="KW-1185">Reference proteome</keyword>
<dbReference type="Gene3D" id="3.90.190.10">
    <property type="entry name" value="Protein tyrosine phosphatase superfamily"/>
    <property type="match status" value="1"/>
</dbReference>
<sequence length="206" mass="23340">MGRAEWVDSTGWRQMVNDGVSTVIDVRTPPEIKRRELDPEAEVPDEVRQIHVPVEDVDHEPFWERNAPYPMHPDAYHDTLATFGDRVAAAVSTLVDSWEAGGTVLHCTAGRDRTSLIMGLALQLPNIPGGAADWEEHKRVYASGAYGINEHHRTSPIPHPYESYLEPEAFDRELADRLASYRTFLKEWPGERVQELLECRAQTEKA</sequence>
<gene>
    <name evidence="1" type="ORF">GCM10009720_19480</name>
</gene>
<dbReference type="InterPro" id="IPR016130">
    <property type="entry name" value="Tyr_Pase_AS"/>
</dbReference>
<dbReference type="Pfam" id="PF13350">
    <property type="entry name" value="Y_phosphatase3"/>
    <property type="match status" value="1"/>
</dbReference>
<dbReference type="SUPFAM" id="SSF52799">
    <property type="entry name" value="(Phosphotyrosine protein) phosphatases II"/>
    <property type="match status" value="1"/>
</dbReference>
<name>A0ABP5G2G1_9MICC</name>
<dbReference type="Proteomes" id="UP001501461">
    <property type="component" value="Unassembled WGS sequence"/>
</dbReference>
<evidence type="ECO:0000313" key="1">
    <source>
        <dbReference type="EMBL" id="GAA2039064.1"/>
    </source>
</evidence>
<dbReference type="EMBL" id="BAAAMN010000041">
    <property type="protein sequence ID" value="GAA2039064.1"/>
    <property type="molecule type" value="Genomic_DNA"/>
</dbReference>
<proteinExistence type="predicted"/>